<dbReference type="EMBL" id="CM042018">
    <property type="protein sequence ID" value="KAI3828516.1"/>
    <property type="molecule type" value="Genomic_DNA"/>
</dbReference>
<reference evidence="2" key="1">
    <citation type="journal article" date="2022" name="Mol. Ecol. Resour.">
        <title>The genomes of chicory, endive, great burdock and yacon provide insights into Asteraceae palaeo-polyploidization history and plant inulin production.</title>
        <authorList>
            <person name="Fan W."/>
            <person name="Wang S."/>
            <person name="Wang H."/>
            <person name="Wang A."/>
            <person name="Jiang F."/>
            <person name="Liu H."/>
            <person name="Zhao H."/>
            <person name="Xu D."/>
            <person name="Zhang Y."/>
        </authorList>
    </citation>
    <scope>NUCLEOTIDE SEQUENCE [LARGE SCALE GENOMIC DNA]</scope>
    <source>
        <strain evidence="2">cv. Yunnan</strain>
    </source>
</reference>
<name>A0ACB9K8B5_9ASTR</name>
<sequence>MAELGQESVEFSTLVNRAAEESYLSLKELVEKSKSSEMSDSEKKISILKYLVKTQQRMLRLNVLAQWCQQVPLIQYCQQLASTLSSHETCFTQAADSMFFMHEGLQQARAPIYDVPSAVEVLLTGTYERLPKCTEDVGIQSSLTEKQQKPVLKKLDAIVRSKLLETALPKEFSEVKIFDGTVNLCVPGEFKVLLTLGYRGHLSMWRILHLEVLVGEKSGPVKLEETRRFVLGDDLERRMAASDTPFAILYSILHEFCVALVMDTVIRQVREIRVGRWKDAIRFELISDANSGQSQSNATGSMQTSQDGETDSGGLRTPGLKILYWLDSDINIGTSDSVSCPFFKIEPGLDLQMKCTHSSFVIDPVTHKEAEFSIDQSCIDVEKLLLRAICCNKYTRLLEIYKEVGRNSYICRSGGDVILHCPVDQPGSEYNKVDNLDSEGQEVLRVRAYGSSFFTLGINIRTGRFLLHSSRNIIASSALRECEEALNQGSVTAAEAFISLRSKSLLHLFACIGRFLGLQVYEHGFSPVKVPKHALKGSNMLLMGFPDCGSSYFLLMQLEEDFRPLFKLLETQPDPSGKPESSVTRVKSVDVNQMHMLEGEPNMSLLDYNALTSSANDLGSNHSDHGLLSDLTVESSGLSGFSSVVDEIFEQERRSSAPAFSVQSYNHGSGPMSSHIDNPVNLTSAGSNWNSSLYPMSNYKGRVPSASTSSITSRSTTMKKVTASKSDQDLASGSPHSVEVGSYITGGPRVSAASTRGNAFRNPVSTPDSPITQISRENGSRKRTLLAMLDLLPSLKSQDILEQSSKRGKLTNTTPTQNQLGSVGNIEKYRYVNLIAEANKGEAPSSIYVSALLHVVKHCSLCIKHARLTSQMDALDIPYAQEAGLRTPSSNIWFKLPFARNDTWEHICLRLGKPGSMYWDVKITDQHFIDLFELQKGSTSTPWGPNVRIANTSDIDSHIRYDADGVVLTYNSVEGDSVKKLVADIQRLSNARAFALGMRKLLVVRSDEKTEESRSDGDGKAPPGVKSGLEPGDKYSEQIRKAFKVEAVGLMSLWFSFGSGVSGVLARFVVEWESGKSGCTMHVSPDQLWPHTKFLEDFINGTEVSSLLDCIRLTAGPLHALAAATRPARAAPIPGVPGAALSVSTLSKAIVHGQMPNGSNPNAGHGPGSGANPGASAMLTAATVAGRGGPGIVPSSLLPIDVSFVLRGPYWIRIIYRKYFAVDMRCFAGDQVWLQPATPPKGGPTVGGSLPCPQFRPFIMEHVAQELNGLDPNFTGGQPSVGPTNSNNSVASSGPQLSAINGNRAGLAGPTGISRPGNQPVGFNRATNAMSASPNSPLVRRAPGTVVPAHVRGELNTAIIGLGDDGGYGGGWVPLVALKKVLRGILKYLGVLWLFAQLPELLKEILGSILKDNEGALLNLDQEQPALRFFVGGYVFAVSVHRVQLLLQVLSVKRFHNSQQQQQNNSVISQDELSQSEISEICDYFSRRVASEPYDASRVASFITLLTLPISVLREFLKLIAWKKGLAQAQGGDIPPAQKSRIELCLENHTGLFTDGNSENSASKSNIHYDRPHNAVDFGLTVVLDPAHIPHINAAGGAAWLPYCVSVRLKYSFGENLNVCFLGMEGSHGGMSCWLRVEDWEYCKQRVIRTVDMSASSGGDVNQGRLRIVADNVQKTLHTCLQGLRSSGGVAGANST</sequence>
<reference evidence="1 2" key="2">
    <citation type="journal article" date="2022" name="Mol. Ecol. Resour.">
        <title>The genomes of chicory, endive, great burdock and yacon provide insights into Asteraceae paleo-polyploidization history and plant inulin production.</title>
        <authorList>
            <person name="Fan W."/>
            <person name="Wang S."/>
            <person name="Wang H."/>
            <person name="Wang A."/>
            <person name="Jiang F."/>
            <person name="Liu H."/>
            <person name="Zhao H."/>
            <person name="Xu D."/>
            <person name="Zhang Y."/>
        </authorList>
    </citation>
    <scope>NUCLEOTIDE SEQUENCE [LARGE SCALE GENOMIC DNA]</scope>
    <source>
        <strain evidence="2">cv. Yunnan</strain>
        <tissue evidence="1">Leaves</tissue>
    </source>
</reference>
<evidence type="ECO:0000313" key="1">
    <source>
        <dbReference type="EMBL" id="KAI3828516.1"/>
    </source>
</evidence>
<protein>
    <submittedName>
        <fullName evidence="1">Uncharacterized protein</fullName>
    </submittedName>
</protein>
<keyword evidence="2" id="KW-1185">Reference proteome</keyword>
<evidence type="ECO:0000313" key="2">
    <source>
        <dbReference type="Proteomes" id="UP001056120"/>
    </source>
</evidence>
<proteinExistence type="predicted"/>
<gene>
    <name evidence="1" type="ORF">L1987_02617</name>
</gene>
<comment type="caution">
    <text evidence="1">The sequence shown here is derived from an EMBL/GenBank/DDBJ whole genome shotgun (WGS) entry which is preliminary data.</text>
</comment>
<accession>A0ACB9K8B5</accession>
<dbReference type="Proteomes" id="UP001056120">
    <property type="component" value="Linkage Group LG01"/>
</dbReference>
<organism evidence="1 2">
    <name type="scientific">Smallanthus sonchifolius</name>
    <dbReference type="NCBI Taxonomy" id="185202"/>
    <lineage>
        <taxon>Eukaryota</taxon>
        <taxon>Viridiplantae</taxon>
        <taxon>Streptophyta</taxon>
        <taxon>Embryophyta</taxon>
        <taxon>Tracheophyta</taxon>
        <taxon>Spermatophyta</taxon>
        <taxon>Magnoliopsida</taxon>
        <taxon>eudicotyledons</taxon>
        <taxon>Gunneridae</taxon>
        <taxon>Pentapetalae</taxon>
        <taxon>asterids</taxon>
        <taxon>campanulids</taxon>
        <taxon>Asterales</taxon>
        <taxon>Asteraceae</taxon>
        <taxon>Asteroideae</taxon>
        <taxon>Heliantheae alliance</taxon>
        <taxon>Millerieae</taxon>
        <taxon>Smallanthus</taxon>
    </lineage>
</organism>